<dbReference type="Proteomes" id="UP000185479">
    <property type="component" value="Chromosome"/>
</dbReference>
<evidence type="ECO:0000313" key="2">
    <source>
        <dbReference type="EMBL" id="GEB97673.1"/>
    </source>
</evidence>
<gene>
    <name evidence="2" type="ORF">CFL01nite_11680</name>
    <name evidence="1" type="ORF">CFLV_09965</name>
</gene>
<dbReference type="Proteomes" id="UP000315353">
    <property type="component" value="Unassembled WGS sequence"/>
</dbReference>
<evidence type="ECO:0000313" key="1">
    <source>
        <dbReference type="EMBL" id="APT87457.1"/>
    </source>
</evidence>
<dbReference type="EMBL" id="BJNB01000015">
    <property type="protein sequence ID" value="GEB97673.1"/>
    <property type="molecule type" value="Genomic_DNA"/>
</dbReference>
<accession>A0A1L7CNM8</accession>
<name>A0A1L7CNM8_CORFL</name>
<sequence length="76" mass="8623">MRARVRTGHQQWVTTACKVQAGQYSPHHERAKIVFKNRAGDVVSIVEMERAALFELCNSIVDHFEFIAAQEHDDAA</sequence>
<evidence type="ECO:0000313" key="4">
    <source>
        <dbReference type="Proteomes" id="UP000315353"/>
    </source>
</evidence>
<dbReference type="PROSITE" id="PS51257">
    <property type="entry name" value="PROKAR_LIPOPROTEIN"/>
    <property type="match status" value="1"/>
</dbReference>
<organism evidence="1 3">
    <name type="scientific">Corynebacterium flavescens</name>
    <dbReference type="NCBI Taxonomy" id="28028"/>
    <lineage>
        <taxon>Bacteria</taxon>
        <taxon>Bacillati</taxon>
        <taxon>Actinomycetota</taxon>
        <taxon>Actinomycetes</taxon>
        <taxon>Mycobacteriales</taxon>
        <taxon>Corynebacteriaceae</taxon>
        <taxon>Corynebacterium</taxon>
    </lineage>
</organism>
<reference evidence="2 4" key="2">
    <citation type="submission" date="2019-06" db="EMBL/GenBank/DDBJ databases">
        <title>Whole genome shotgun sequence of Corynebacterium flavescens NBRC 14136.</title>
        <authorList>
            <person name="Hosoyama A."/>
            <person name="Uohara A."/>
            <person name="Ohji S."/>
            <person name="Ichikawa N."/>
        </authorList>
    </citation>
    <scope>NUCLEOTIDE SEQUENCE [LARGE SCALE GENOMIC DNA]</scope>
    <source>
        <strain evidence="2 4">NBRC 14136</strain>
    </source>
</reference>
<reference evidence="1 3" key="1">
    <citation type="submission" date="2014-08" db="EMBL/GenBank/DDBJ databases">
        <title>Complete genome sequence of Corynebacterium flavescens OJ8(T)(=DSM 20296(T)), isolated from cheese.</title>
        <authorList>
            <person name="Ruckert C."/>
            <person name="Albersmeier A."/>
            <person name="Winkler A."/>
            <person name="Kalinowski J."/>
        </authorList>
    </citation>
    <scope>NUCLEOTIDE SEQUENCE [LARGE SCALE GENOMIC DNA]</scope>
    <source>
        <strain evidence="1 3">OJ8</strain>
    </source>
</reference>
<evidence type="ECO:0000313" key="3">
    <source>
        <dbReference type="Proteomes" id="UP000185479"/>
    </source>
</evidence>
<dbReference type="AlphaFoldDB" id="A0A1L7CNM8"/>
<keyword evidence="3" id="KW-1185">Reference proteome</keyword>
<dbReference type="STRING" id="28028.CFLV_09965"/>
<proteinExistence type="predicted"/>
<dbReference type="EMBL" id="CP009246">
    <property type="protein sequence ID" value="APT87457.1"/>
    <property type="molecule type" value="Genomic_DNA"/>
</dbReference>
<dbReference type="KEGG" id="cfc:CFLV_09965"/>
<protein>
    <submittedName>
        <fullName evidence="1">Uncharacterized protein</fullName>
    </submittedName>
</protein>